<dbReference type="PROSITE" id="PS51186">
    <property type="entry name" value="GNAT"/>
    <property type="match status" value="1"/>
</dbReference>
<dbReference type="SUPFAM" id="SSF55729">
    <property type="entry name" value="Acyl-CoA N-acyltransferases (Nat)"/>
    <property type="match status" value="1"/>
</dbReference>
<dbReference type="InterPro" id="IPR000182">
    <property type="entry name" value="GNAT_dom"/>
</dbReference>
<dbReference type="GO" id="GO:0005737">
    <property type="term" value="C:cytoplasm"/>
    <property type="evidence" value="ECO:0007669"/>
    <property type="project" value="TreeGrafter"/>
</dbReference>
<reference evidence="2 3" key="1">
    <citation type="submission" date="2019-02" db="EMBL/GenBank/DDBJ databases">
        <title>Dyella amyloliquefaciens sp. nov., isolated from forest soil.</title>
        <authorList>
            <person name="Gao Z.-H."/>
            <person name="Qiu L.-H."/>
        </authorList>
    </citation>
    <scope>NUCLEOTIDE SEQUENCE [LARGE SCALE GENOMIC DNA]</scope>
    <source>
        <strain evidence="2 3">KACC 12747</strain>
    </source>
</reference>
<feature type="domain" description="N-acetyltransferase" evidence="1">
    <location>
        <begin position="13"/>
        <end position="181"/>
    </location>
</feature>
<name>A0A4R0YMD3_9GAMM</name>
<evidence type="ECO:0000313" key="2">
    <source>
        <dbReference type="EMBL" id="TCI10039.1"/>
    </source>
</evidence>
<accession>A0A4R0YMD3</accession>
<gene>
    <name evidence="2" type="ORF">EZM97_13975</name>
</gene>
<keyword evidence="2" id="KW-0808">Transferase</keyword>
<proteinExistence type="predicted"/>
<dbReference type="Gene3D" id="3.40.630.30">
    <property type="match status" value="1"/>
</dbReference>
<dbReference type="PANTHER" id="PTHR43441:SF10">
    <property type="entry name" value="ACETYLTRANSFERASE"/>
    <property type="match status" value="1"/>
</dbReference>
<dbReference type="RefSeq" id="WP_131407674.1">
    <property type="nucleotide sequence ID" value="NZ_SJTG01000002.1"/>
</dbReference>
<dbReference type="PANTHER" id="PTHR43441">
    <property type="entry name" value="RIBOSOMAL-PROTEIN-SERINE ACETYLTRANSFERASE"/>
    <property type="match status" value="1"/>
</dbReference>
<dbReference type="Proteomes" id="UP000291822">
    <property type="component" value="Unassembled WGS sequence"/>
</dbReference>
<sequence>MPPAPVELAASSLRLRPWQPGHADALCEAAQESVATVGRWLPWCHAGYAWEDAVAWIEHCQGGWLRGDPYAFAIFDAADRLVGGAGLNRLDREHRSANLGYWIRQQAQGKGMAPIAVQAVAAFGFATLSLSRIEIVVAVDNAASRRCAEKAGARFEGIARQRLVVDAVPVDAAIYGLLPADQA</sequence>
<comment type="caution">
    <text evidence="2">The sequence shown here is derived from an EMBL/GenBank/DDBJ whole genome shotgun (WGS) entry which is preliminary data.</text>
</comment>
<evidence type="ECO:0000259" key="1">
    <source>
        <dbReference type="PROSITE" id="PS51186"/>
    </source>
</evidence>
<keyword evidence="3" id="KW-1185">Reference proteome</keyword>
<evidence type="ECO:0000313" key="3">
    <source>
        <dbReference type="Proteomes" id="UP000291822"/>
    </source>
</evidence>
<dbReference type="Pfam" id="PF13302">
    <property type="entry name" value="Acetyltransf_3"/>
    <property type="match status" value="1"/>
</dbReference>
<protein>
    <submittedName>
        <fullName evidence="2">N-acetyltransferase</fullName>
    </submittedName>
</protein>
<dbReference type="GO" id="GO:1990189">
    <property type="term" value="F:protein N-terminal-serine acetyltransferase activity"/>
    <property type="evidence" value="ECO:0007669"/>
    <property type="project" value="TreeGrafter"/>
</dbReference>
<dbReference type="EMBL" id="SJTG01000002">
    <property type="protein sequence ID" value="TCI10039.1"/>
    <property type="molecule type" value="Genomic_DNA"/>
</dbReference>
<dbReference type="InterPro" id="IPR051908">
    <property type="entry name" value="Ribosomal_N-acetyltransferase"/>
</dbReference>
<dbReference type="GO" id="GO:0008999">
    <property type="term" value="F:protein-N-terminal-alanine acetyltransferase activity"/>
    <property type="evidence" value="ECO:0007669"/>
    <property type="project" value="TreeGrafter"/>
</dbReference>
<dbReference type="InterPro" id="IPR016181">
    <property type="entry name" value="Acyl_CoA_acyltransferase"/>
</dbReference>
<organism evidence="2 3">
    <name type="scientific">Dyella soli</name>
    <dbReference type="NCBI Taxonomy" id="522319"/>
    <lineage>
        <taxon>Bacteria</taxon>
        <taxon>Pseudomonadati</taxon>
        <taxon>Pseudomonadota</taxon>
        <taxon>Gammaproteobacteria</taxon>
        <taxon>Lysobacterales</taxon>
        <taxon>Rhodanobacteraceae</taxon>
        <taxon>Dyella</taxon>
    </lineage>
</organism>
<dbReference type="AlphaFoldDB" id="A0A4R0YMD3"/>